<sequence>MAKRTRAVPSLPDEDEGMQHQQHALTHEDGDAETHGAQASAFDNESEGQSHEARQSVARDAQIAHAQAQSDPAWLGASSPKAGEAKRVAKDLAGGHGYAPEIAHGEESGYGPADAAPGDHPRFGRQSAYGPHDDYAGTGRDTAGQVPPGSSLSQARRVEWPEGTVGADTAQQHAKAEPRSAGQAGQDGQAKGSRGRSGGQGRVSGTAAKVSGVSGAPQQTAHASVQARSRGPSPSDVAVREQVRAALRDAHDLDVSHVDVTVTSGLTLLTGHVPERWMQHVVQTVVSKVPGVRGVDNQLHERRGKAMSRPGESQEGHKI</sequence>
<dbReference type="EMBL" id="UGSG01000001">
    <property type="protein sequence ID" value="SUA74456.1"/>
    <property type="molecule type" value="Genomic_DNA"/>
</dbReference>
<feature type="compositionally biased region" description="Basic and acidic residues" evidence="1">
    <location>
        <begin position="25"/>
        <end position="34"/>
    </location>
</feature>
<name>A0A378YB39_9BURK</name>
<accession>A0A378YB39</accession>
<proteinExistence type="predicted"/>
<evidence type="ECO:0000256" key="1">
    <source>
        <dbReference type="SAM" id="MobiDB-lite"/>
    </source>
</evidence>
<protein>
    <submittedName>
        <fullName evidence="3">Predicted periplasmic or secreted lipoprotein</fullName>
    </submittedName>
</protein>
<dbReference type="AlphaFoldDB" id="A0A378YB39"/>
<feature type="region of interest" description="Disordered" evidence="1">
    <location>
        <begin position="1"/>
        <end position="238"/>
    </location>
</feature>
<feature type="compositionally biased region" description="Polar residues" evidence="1">
    <location>
        <begin position="216"/>
        <end position="227"/>
    </location>
</feature>
<reference evidence="3 4" key="1">
    <citation type="submission" date="2018-06" db="EMBL/GenBank/DDBJ databases">
        <authorList>
            <consortium name="Pathogen Informatics"/>
            <person name="Doyle S."/>
        </authorList>
    </citation>
    <scope>NUCLEOTIDE SEQUENCE [LARGE SCALE GENOMIC DNA]</scope>
    <source>
        <strain evidence="3 4">NCTC13160</strain>
    </source>
</reference>
<keyword evidence="3" id="KW-0449">Lipoprotein</keyword>
<dbReference type="STRING" id="93220.A6P55_22535"/>
<gene>
    <name evidence="3" type="ORF">NCTC13160_00320</name>
</gene>
<dbReference type="Proteomes" id="UP000254573">
    <property type="component" value="Unassembled WGS sequence"/>
</dbReference>
<dbReference type="OrthoDB" id="8938967at2"/>
<dbReference type="RefSeq" id="WP_048806338.1">
    <property type="nucleotide sequence ID" value="NZ_CP009553.3"/>
</dbReference>
<feature type="compositionally biased region" description="Low complexity" evidence="1">
    <location>
        <begin position="181"/>
        <end position="192"/>
    </location>
</feature>
<dbReference type="Gene3D" id="3.30.1340.30">
    <property type="match status" value="1"/>
</dbReference>
<evidence type="ECO:0000313" key="4">
    <source>
        <dbReference type="Proteomes" id="UP000254573"/>
    </source>
</evidence>
<feature type="domain" description="BON" evidence="2">
    <location>
        <begin position="235"/>
        <end position="303"/>
    </location>
</feature>
<dbReference type="KEGG" id="ppnm:LV28_25200"/>
<dbReference type="Pfam" id="PF04972">
    <property type="entry name" value="BON"/>
    <property type="match status" value="1"/>
</dbReference>
<organism evidence="3 4">
    <name type="scientific">Pandoraea pnomenusa</name>
    <dbReference type="NCBI Taxonomy" id="93220"/>
    <lineage>
        <taxon>Bacteria</taxon>
        <taxon>Pseudomonadati</taxon>
        <taxon>Pseudomonadota</taxon>
        <taxon>Betaproteobacteria</taxon>
        <taxon>Burkholderiales</taxon>
        <taxon>Burkholderiaceae</taxon>
        <taxon>Pandoraea</taxon>
    </lineage>
</organism>
<dbReference type="PROSITE" id="PS50914">
    <property type="entry name" value="BON"/>
    <property type="match status" value="1"/>
</dbReference>
<evidence type="ECO:0000259" key="2">
    <source>
        <dbReference type="PROSITE" id="PS50914"/>
    </source>
</evidence>
<dbReference type="InterPro" id="IPR007055">
    <property type="entry name" value="BON_dom"/>
</dbReference>
<evidence type="ECO:0000313" key="3">
    <source>
        <dbReference type="EMBL" id="SUA74456.1"/>
    </source>
</evidence>